<feature type="coiled-coil region" evidence="3">
    <location>
        <begin position="413"/>
        <end position="534"/>
    </location>
</feature>
<evidence type="ECO:0000256" key="3">
    <source>
        <dbReference type="SAM" id="Coils"/>
    </source>
</evidence>
<keyword evidence="3" id="KW-0175">Coiled coil</keyword>
<evidence type="ECO:0000313" key="5">
    <source>
        <dbReference type="EMBL" id="CAD7260948.1"/>
    </source>
</evidence>
<evidence type="ECO:0000256" key="1">
    <source>
        <dbReference type="ARBA" id="ARBA00018690"/>
    </source>
</evidence>
<gene>
    <name evidence="5" type="ORF">TSIB3V08_LOCUS5102</name>
</gene>
<dbReference type="InterPro" id="IPR027417">
    <property type="entry name" value="P-loop_NTPase"/>
</dbReference>
<feature type="coiled-coil region" evidence="3">
    <location>
        <begin position="238"/>
        <end position="272"/>
    </location>
</feature>
<proteinExistence type="predicted"/>
<dbReference type="SUPFAM" id="SSF52540">
    <property type="entry name" value="P-loop containing nucleoside triphosphate hydrolases"/>
    <property type="match status" value="1"/>
</dbReference>
<protein>
    <recommendedName>
        <fullName evidence="1">Structural maintenance of chromosomes protein 3</fullName>
    </recommendedName>
</protein>
<dbReference type="GO" id="GO:0016887">
    <property type="term" value="F:ATP hydrolysis activity"/>
    <property type="evidence" value="ECO:0007669"/>
    <property type="project" value="InterPro"/>
</dbReference>
<evidence type="ECO:0000259" key="4">
    <source>
        <dbReference type="Pfam" id="PF02463"/>
    </source>
</evidence>
<feature type="coiled-coil region" evidence="3">
    <location>
        <begin position="559"/>
        <end position="638"/>
    </location>
</feature>
<reference evidence="5" key="1">
    <citation type="submission" date="2020-11" db="EMBL/GenBank/DDBJ databases">
        <authorList>
            <person name="Tran Van P."/>
        </authorList>
    </citation>
    <scope>NUCLEOTIDE SEQUENCE</scope>
</reference>
<evidence type="ECO:0000256" key="2">
    <source>
        <dbReference type="ARBA" id="ARBA00023306"/>
    </source>
</evidence>
<keyword evidence="2" id="KW-0131">Cell cycle</keyword>
<dbReference type="GO" id="GO:0005524">
    <property type="term" value="F:ATP binding"/>
    <property type="evidence" value="ECO:0007669"/>
    <property type="project" value="InterPro"/>
</dbReference>
<feature type="domain" description="RecF/RecN/SMC N-terminal" evidence="4">
    <location>
        <begin position="95"/>
        <end position="782"/>
    </location>
</feature>
<dbReference type="Pfam" id="PF02463">
    <property type="entry name" value="SMC_N"/>
    <property type="match status" value="1"/>
</dbReference>
<dbReference type="InterPro" id="IPR041741">
    <property type="entry name" value="SMC3_ABC_euk"/>
</dbReference>
<dbReference type="InterPro" id="IPR003395">
    <property type="entry name" value="RecF/RecN/SMC_N"/>
</dbReference>
<accession>A0A7R9G0C4</accession>
<dbReference type="PANTHER" id="PTHR43977">
    <property type="entry name" value="STRUCTURAL MAINTENANCE OF CHROMOSOMES PROTEIN 3"/>
    <property type="match status" value="1"/>
</dbReference>
<dbReference type="CDD" id="cd03272">
    <property type="entry name" value="ABC_SMC3_euk"/>
    <property type="match status" value="1"/>
</dbReference>
<name>A0A7R9G0C4_TIMSH</name>
<dbReference type="AlphaFoldDB" id="A0A7R9G0C4"/>
<sequence>MGDHKKEPTPLLSGPRRGGFSYSSPTASLVLTKSSQLTYDSQHLVGHENQNGYNSMEKTHACEATLQNVSCSKRLVCLALREHVQVWARHLESGVAAIQFVLSDEFSHLRPEQRQALLHEGTGPRVLNAYVEIIFDNSDGRLPIDKDEVFLRRVIGAKKDQYFLNKKVVPRSDVMNLLESAGFSRSNPYYIVKQGKINQMATAPDSYRLKLLREVAGTRVYDERREESKAILKGFSSLAETEGKVDKIEEFLRTIEERLKTLEEEKEELKEYQKWDKMRRSLEYTIHDRELKETRKKLDDVSELLPLVTTAADCWTKMANEKQVSMASEQTHAAAEEIVTLTSSSVSTLCAKLTRRDDVWCVDSGATTHMCRDKNSFLELTPTISQKVRPELSVIVFFVNQMEAARKNSGEEQKKYSAELKVAQEAIRSAARRLKEAKKNVQAHKEERDTLSAEQQQLLKEKTKLELTIKDLSDEVMGDNTSKERAENELKKLKVTIAQKEADLEKITPQYENMKKKEEECTRELALKEQKRKELYAKQGRGSQFTSKEERDLWIQKELKSLNKQIKDKKDHRDKLNEDMKKDAEKLVTLEKKIDDQTHEMERQRCYIDELNKQYYELKKAKDQCQSTRNELWRKENTIQQTLSSLKEDLAKADQSLRSMAGKLRYDFEPRCLGSARPPPRCSSISSAASAVWCFLYLASWEAAARFEANDSCVVLTSFDETELERERIKIDCSLPGVDGEFIPAALSSNFVKPHWHHIKLDILTPTPRAFRLLTGGKRHFLVTQLISYYSGVAALHAARLLLVVLHRQWWESSNSIPTKCIGAVVIFAAMAAAARSEIVLLPLSQ</sequence>
<organism evidence="5">
    <name type="scientific">Timema shepardi</name>
    <name type="common">Walking stick</name>
    <dbReference type="NCBI Taxonomy" id="629360"/>
    <lineage>
        <taxon>Eukaryota</taxon>
        <taxon>Metazoa</taxon>
        <taxon>Ecdysozoa</taxon>
        <taxon>Arthropoda</taxon>
        <taxon>Hexapoda</taxon>
        <taxon>Insecta</taxon>
        <taxon>Pterygota</taxon>
        <taxon>Neoptera</taxon>
        <taxon>Polyneoptera</taxon>
        <taxon>Phasmatodea</taxon>
        <taxon>Timematodea</taxon>
        <taxon>Timematoidea</taxon>
        <taxon>Timematidae</taxon>
        <taxon>Timema</taxon>
    </lineage>
</organism>
<dbReference type="Gene3D" id="3.40.50.300">
    <property type="entry name" value="P-loop containing nucleotide triphosphate hydrolases"/>
    <property type="match status" value="1"/>
</dbReference>
<dbReference type="EMBL" id="OC001921">
    <property type="protein sequence ID" value="CAD7260948.1"/>
    <property type="molecule type" value="Genomic_DNA"/>
</dbReference>